<dbReference type="AlphaFoldDB" id="A0A0J8X2S3"/>
<gene>
    <name evidence="3" type="ORF">A5726_17010</name>
    <name evidence="2" type="ORF">ACT17_03275</name>
</gene>
<feature type="domain" description="HNH nuclease" evidence="1">
    <location>
        <begin position="52"/>
        <end position="107"/>
    </location>
</feature>
<name>A0A0J8X2S3_9MYCO</name>
<dbReference type="CDD" id="cd00085">
    <property type="entry name" value="HNHc"/>
    <property type="match status" value="1"/>
</dbReference>
<evidence type="ECO:0000313" key="3">
    <source>
        <dbReference type="EMBL" id="OBF19563.1"/>
    </source>
</evidence>
<accession>A0A0J8X2S3</accession>
<dbReference type="EMBL" id="LZHX01000059">
    <property type="protein sequence ID" value="OBF19563.1"/>
    <property type="molecule type" value="Genomic_DNA"/>
</dbReference>
<dbReference type="SMART" id="SM00507">
    <property type="entry name" value="HNHc"/>
    <property type="match status" value="1"/>
</dbReference>
<dbReference type="EMBL" id="LFOD01000002">
    <property type="protein sequence ID" value="KMV19774.1"/>
    <property type="molecule type" value="Genomic_DNA"/>
</dbReference>
<dbReference type="InterPro" id="IPR044925">
    <property type="entry name" value="His-Me_finger_sf"/>
</dbReference>
<proteinExistence type="predicted"/>
<dbReference type="RefSeq" id="WP_043368095.1">
    <property type="nucleotide sequence ID" value="NZ_AGSZ01000131.1"/>
</dbReference>
<dbReference type="Proteomes" id="UP000037594">
    <property type="component" value="Unassembled WGS sequence"/>
</dbReference>
<comment type="caution">
    <text evidence="2">The sequence shown here is derived from an EMBL/GenBank/DDBJ whole genome shotgun (WGS) entry which is preliminary data.</text>
</comment>
<evidence type="ECO:0000259" key="1">
    <source>
        <dbReference type="SMART" id="SM00507"/>
    </source>
</evidence>
<keyword evidence="2" id="KW-0540">Nuclease</keyword>
<keyword evidence="2" id="KW-0255">Endonuclease</keyword>
<keyword evidence="2" id="KW-0378">Hydrolase</keyword>
<dbReference type="GO" id="GO:0004519">
    <property type="term" value="F:endonuclease activity"/>
    <property type="evidence" value="ECO:0007669"/>
    <property type="project" value="UniProtKB-KW"/>
</dbReference>
<reference evidence="2 4" key="1">
    <citation type="submission" date="2015-06" db="EMBL/GenBank/DDBJ databases">
        <title>Genome sequence of Mycobacterium conceptionense strain MLE.</title>
        <authorList>
            <person name="Greninger A.L."/>
            <person name="Cunningham G."/>
            <person name="Chiu C.Y."/>
            <person name="Miller S."/>
        </authorList>
    </citation>
    <scope>NUCLEOTIDE SEQUENCE [LARGE SCALE GENOMIC DNA]</scope>
    <source>
        <strain evidence="2 4">MLE</strain>
    </source>
</reference>
<dbReference type="PATRIC" id="fig|451644.5.peg.664"/>
<dbReference type="InterPro" id="IPR003615">
    <property type="entry name" value="HNH_nuc"/>
</dbReference>
<evidence type="ECO:0000313" key="4">
    <source>
        <dbReference type="Proteomes" id="UP000037594"/>
    </source>
</evidence>
<dbReference type="SUPFAM" id="SSF54060">
    <property type="entry name" value="His-Me finger endonucleases"/>
    <property type="match status" value="1"/>
</dbReference>
<evidence type="ECO:0000313" key="2">
    <source>
        <dbReference type="EMBL" id="KMV19774.1"/>
    </source>
</evidence>
<sequence>MRLCRGCSSPLSKRSQKIYCGNACQAASRRKAMTERWLTSGEARVRGEQGNYIRLYLIEAQSGCCAICGAPSVWQELPLTLIMDHIDGNPTNNHRENLRLVCPNCDSQLPTYKSRNRGNGRFYRRQRYVNGQSF</sequence>
<protein>
    <submittedName>
        <fullName evidence="2">HNH endonuclease</fullName>
    </submittedName>
</protein>
<organism evidence="2 4">
    <name type="scientific">Mycolicibacterium conceptionense</name>
    <dbReference type="NCBI Taxonomy" id="451644"/>
    <lineage>
        <taxon>Bacteria</taxon>
        <taxon>Bacillati</taxon>
        <taxon>Actinomycetota</taxon>
        <taxon>Actinomycetes</taxon>
        <taxon>Mycobacteriales</taxon>
        <taxon>Mycobacteriaceae</taxon>
        <taxon>Mycolicibacterium</taxon>
    </lineage>
</organism>
<reference evidence="3 5" key="2">
    <citation type="submission" date="2016-06" db="EMBL/GenBank/DDBJ databases">
        <authorList>
            <person name="Kjaerup R.B."/>
            <person name="Dalgaard T.S."/>
            <person name="Juul-Madsen H.R."/>
        </authorList>
    </citation>
    <scope>NUCLEOTIDE SEQUENCE [LARGE SCALE GENOMIC DNA]</scope>
    <source>
        <strain evidence="3 5">ACS1953</strain>
    </source>
</reference>
<dbReference type="OrthoDB" id="2085958at2"/>
<dbReference type="Proteomes" id="UP000093779">
    <property type="component" value="Unassembled WGS sequence"/>
</dbReference>
<evidence type="ECO:0000313" key="5">
    <source>
        <dbReference type="Proteomes" id="UP000093779"/>
    </source>
</evidence>